<protein>
    <recommendedName>
        <fullName evidence="2">H15 domain-containing protein</fullName>
    </recommendedName>
</protein>
<evidence type="ECO:0000313" key="3">
    <source>
        <dbReference type="EMBL" id="KAJ6640895.1"/>
    </source>
</evidence>
<dbReference type="GO" id="GO:0003677">
    <property type="term" value="F:DNA binding"/>
    <property type="evidence" value="ECO:0007669"/>
    <property type="project" value="InterPro"/>
</dbReference>
<proteinExistence type="predicted"/>
<evidence type="ECO:0000313" key="4">
    <source>
        <dbReference type="Proteomes" id="UP001151699"/>
    </source>
</evidence>
<dbReference type="GO" id="GO:0006334">
    <property type="term" value="P:nucleosome assembly"/>
    <property type="evidence" value="ECO:0007669"/>
    <property type="project" value="InterPro"/>
</dbReference>
<evidence type="ECO:0000259" key="2">
    <source>
        <dbReference type="Pfam" id="PF00538"/>
    </source>
</evidence>
<dbReference type="EMBL" id="WJQU01000002">
    <property type="protein sequence ID" value="KAJ6640895.1"/>
    <property type="molecule type" value="Genomic_DNA"/>
</dbReference>
<name>A0A9Q0MZM5_9DIPT</name>
<feature type="domain" description="H15" evidence="2">
    <location>
        <begin position="12"/>
        <end position="73"/>
    </location>
</feature>
<dbReference type="OrthoDB" id="10546163at2759"/>
<feature type="signal peptide" evidence="1">
    <location>
        <begin position="1"/>
        <end position="17"/>
    </location>
</feature>
<keyword evidence="4" id="KW-1185">Reference proteome</keyword>
<dbReference type="AlphaFoldDB" id="A0A9Q0MZM5"/>
<reference evidence="3" key="1">
    <citation type="submission" date="2022-07" db="EMBL/GenBank/DDBJ databases">
        <authorList>
            <person name="Trinca V."/>
            <person name="Uliana J.V.C."/>
            <person name="Torres T.T."/>
            <person name="Ward R.J."/>
            <person name="Monesi N."/>
        </authorList>
    </citation>
    <scope>NUCLEOTIDE SEQUENCE</scope>
    <source>
        <strain evidence="3">HSMRA1968</strain>
        <tissue evidence="3">Whole embryos</tissue>
    </source>
</reference>
<sequence>MHKFTKSSFIAAMVVSALRIAGDDVPGKEGVTLAKIKSFISETYNLEMTKPNITIIKKFLNREFQSGRIVMTNYDGDRINYTKRFSVNEAAVMAQRD</sequence>
<evidence type="ECO:0000256" key="1">
    <source>
        <dbReference type="SAM" id="SignalP"/>
    </source>
</evidence>
<dbReference type="Proteomes" id="UP001151699">
    <property type="component" value="Chromosome B"/>
</dbReference>
<dbReference type="Pfam" id="PF00538">
    <property type="entry name" value="Linker_histone"/>
    <property type="match status" value="1"/>
</dbReference>
<accession>A0A9Q0MZM5</accession>
<dbReference type="GO" id="GO:0000786">
    <property type="term" value="C:nucleosome"/>
    <property type="evidence" value="ECO:0007669"/>
    <property type="project" value="InterPro"/>
</dbReference>
<gene>
    <name evidence="3" type="ORF">Bhyg_05828</name>
</gene>
<dbReference type="InterPro" id="IPR036388">
    <property type="entry name" value="WH-like_DNA-bd_sf"/>
</dbReference>
<dbReference type="Gene3D" id="1.10.10.10">
    <property type="entry name" value="Winged helix-like DNA-binding domain superfamily/Winged helix DNA-binding domain"/>
    <property type="match status" value="1"/>
</dbReference>
<comment type="caution">
    <text evidence="3">The sequence shown here is derived from an EMBL/GenBank/DDBJ whole genome shotgun (WGS) entry which is preliminary data.</text>
</comment>
<keyword evidence="1" id="KW-0732">Signal</keyword>
<feature type="chain" id="PRO_5040306598" description="H15 domain-containing protein" evidence="1">
    <location>
        <begin position="18"/>
        <end position="97"/>
    </location>
</feature>
<organism evidence="3 4">
    <name type="scientific">Pseudolycoriella hygida</name>
    <dbReference type="NCBI Taxonomy" id="35572"/>
    <lineage>
        <taxon>Eukaryota</taxon>
        <taxon>Metazoa</taxon>
        <taxon>Ecdysozoa</taxon>
        <taxon>Arthropoda</taxon>
        <taxon>Hexapoda</taxon>
        <taxon>Insecta</taxon>
        <taxon>Pterygota</taxon>
        <taxon>Neoptera</taxon>
        <taxon>Endopterygota</taxon>
        <taxon>Diptera</taxon>
        <taxon>Nematocera</taxon>
        <taxon>Sciaroidea</taxon>
        <taxon>Sciaridae</taxon>
        <taxon>Pseudolycoriella</taxon>
    </lineage>
</organism>
<dbReference type="InterPro" id="IPR005818">
    <property type="entry name" value="Histone_H1/H5_H15"/>
</dbReference>